<evidence type="ECO:0000259" key="2">
    <source>
        <dbReference type="PROSITE" id="PS50113"/>
    </source>
</evidence>
<dbReference type="SMART" id="SM00267">
    <property type="entry name" value="GGDEF"/>
    <property type="match status" value="1"/>
</dbReference>
<reference evidence="5 6" key="1">
    <citation type="journal article" date="2020" name="J Geophys Res Biogeosci">
        <title>Magnetotaxis as an Adaptation to Enable Bacterial Shuttling of Microbial Sulfur and Sulfur Cycling Across Aquatic Oxic#Anoxic Interfaces.</title>
        <authorList>
            <person name="Li J."/>
            <person name="Liu P."/>
            <person name="Wang J."/>
            <person name="Roberts A.P."/>
            <person name="Pan Y."/>
        </authorList>
    </citation>
    <scope>NUCLEOTIDE SEQUENCE [LARGE SCALE GENOMIC DNA]</scope>
    <source>
        <strain evidence="5 6">MYR-1_YQ</strain>
    </source>
</reference>
<dbReference type="PANTHER" id="PTHR44757">
    <property type="entry name" value="DIGUANYLATE CYCLASE DGCP"/>
    <property type="match status" value="1"/>
</dbReference>
<feature type="domain" description="GGDEF" evidence="4">
    <location>
        <begin position="337"/>
        <end position="470"/>
    </location>
</feature>
<evidence type="ECO:0000259" key="1">
    <source>
        <dbReference type="PROSITE" id="PS50112"/>
    </source>
</evidence>
<dbReference type="Pfam" id="PF00990">
    <property type="entry name" value="GGDEF"/>
    <property type="match status" value="1"/>
</dbReference>
<dbReference type="PROSITE" id="PS50883">
    <property type="entry name" value="EAL"/>
    <property type="match status" value="1"/>
</dbReference>
<evidence type="ECO:0000313" key="5">
    <source>
        <dbReference type="EMBL" id="MBV6340434.1"/>
    </source>
</evidence>
<dbReference type="Proteomes" id="UP001196980">
    <property type="component" value="Unassembled WGS sequence"/>
</dbReference>
<dbReference type="PROSITE" id="PS50113">
    <property type="entry name" value="PAC"/>
    <property type="match status" value="1"/>
</dbReference>
<evidence type="ECO:0000313" key="6">
    <source>
        <dbReference type="Proteomes" id="UP001196980"/>
    </source>
</evidence>
<dbReference type="Pfam" id="PF08448">
    <property type="entry name" value="PAS_4"/>
    <property type="match status" value="1"/>
</dbReference>
<comment type="caution">
    <text evidence="5">The sequence shown here is derived from an EMBL/GenBank/DDBJ whole genome shotgun (WGS) entry which is preliminary data.</text>
</comment>
<dbReference type="Pfam" id="PF00563">
    <property type="entry name" value="EAL"/>
    <property type="match status" value="1"/>
</dbReference>
<dbReference type="SMART" id="SM00065">
    <property type="entry name" value="GAF"/>
    <property type="match status" value="1"/>
</dbReference>
<feature type="domain" description="EAL" evidence="3">
    <location>
        <begin position="479"/>
        <end position="734"/>
    </location>
</feature>
<dbReference type="CDD" id="cd01948">
    <property type="entry name" value="EAL"/>
    <property type="match status" value="1"/>
</dbReference>
<dbReference type="Pfam" id="PF01590">
    <property type="entry name" value="GAF"/>
    <property type="match status" value="1"/>
</dbReference>
<proteinExistence type="predicted"/>
<sequence>MEQTDLLGDILSSSIDISIVATDLQFVITYCNRVGEHLFGCKAGELIGKSVIDIHNSRGVDMAWFDAGIKAVKTTGSFMYAYKQVRGKNIRYIESKVSALHNGDGSQVGYAMTSRDVTDNRIVELALRRHIEIDRFKAEISTRFIKVAADALFDEINATIAMIGRFLSVDRGYVFISEMADVAVEPYVYEWTAHGVKPCLGVVKRMTRRRFPWLMGMVKKGDFFALSSMPQVSSQTEQQALMLMGIKSTVVVPMACGGKVAGFLWFATTTDERAWSEEDIMLIKMAGDIFINAIVRNETQQRLQQLAHFDVLTNIPNRMLFNDRLTQAMEQALRSGKKLAVLFLDLDRFKTINDTLGHDVGDMLLQETAVRLGRCIRRSDTVARMGGDEFAIIINNVSNSVSVTNVAKKIIRALSEPFYINDHECSIGVSIGISIFPTDSDNTVTLLKYADIAMYQVKTHGKNDYRFYCPSMNEKAIRRLGIENLLRKALDRGDGLDVLYQPHVDIYSGQIKGMEGILRWHTPEMGDISPSEFIAVAEEASLTVPLGSWMLREVCRQNRLWTVEGFNHIRMAVKLLGSQFKHRQILDIITKTIKETSIEPANLEIELTEDTLMWDIDESIKALWRLKDEGFNITIDDFGTGHSSLCYLKRFPIDALKMDKTLVQRIVTDADYSAIARAIVAFAHTLNLRVIAEGVETLDQLEFLRTIRCNEVQGAIFSSPVKPDVISQMLAEEKQFNVRNQKRL</sequence>
<dbReference type="PANTHER" id="PTHR44757:SF2">
    <property type="entry name" value="BIOFILM ARCHITECTURE MAINTENANCE PROTEIN MBAA"/>
    <property type="match status" value="1"/>
</dbReference>
<organism evidence="5 6">
    <name type="scientific">Candidatus Magnetobacterium casense</name>
    <dbReference type="NCBI Taxonomy" id="1455061"/>
    <lineage>
        <taxon>Bacteria</taxon>
        <taxon>Pseudomonadati</taxon>
        <taxon>Nitrospirota</taxon>
        <taxon>Thermodesulfovibrionia</taxon>
        <taxon>Thermodesulfovibrionales</taxon>
        <taxon>Candidatus Magnetobacteriaceae</taxon>
        <taxon>Candidatus Magnetobacterium</taxon>
    </lineage>
</organism>
<name>A0ABS6RWN1_9BACT</name>
<dbReference type="InterPro" id="IPR000700">
    <property type="entry name" value="PAS-assoc_C"/>
</dbReference>
<keyword evidence="6" id="KW-1185">Reference proteome</keyword>
<dbReference type="InterPro" id="IPR003018">
    <property type="entry name" value="GAF"/>
</dbReference>
<dbReference type="InterPro" id="IPR052155">
    <property type="entry name" value="Biofilm_reg_signaling"/>
</dbReference>
<dbReference type="InterPro" id="IPR001633">
    <property type="entry name" value="EAL_dom"/>
</dbReference>
<dbReference type="InterPro" id="IPR000160">
    <property type="entry name" value="GGDEF_dom"/>
</dbReference>
<dbReference type="PROSITE" id="PS50887">
    <property type="entry name" value="GGDEF"/>
    <property type="match status" value="1"/>
</dbReference>
<dbReference type="InterPro" id="IPR000014">
    <property type="entry name" value="PAS"/>
</dbReference>
<dbReference type="InterPro" id="IPR013656">
    <property type="entry name" value="PAS_4"/>
</dbReference>
<dbReference type="NCBIfam" id="TIGR00229">
    <property type="entry name" value="sensory_box"/>
    <property type="match status" value="1"/>
</dbReference>
<dbReference type="RefSeq" id="WP_218251055.1">
    <property type="nucleotide sequence ID" value="NZ_JABXWD010000023.1"/>
</dbReference>
<dbReference type="NCBIfam" id="TIGR00254">
    <property type="entry name" value="GGDEF"/>
    <property type="match status" value="1"/>
</dbReference>
<gene>
    <name evidence="5" type="ORF">HWQ67_02435</name>
</gene>
<protein>
    <submittedName>
        <fullName evidence="5">EAL domain-containing protein</fullName>
    </submittedName>
</protein>
<dbReference type="PROSITE" id="PS50112">
    <property type="entry name" value="PAS"/>
    <property type="match status" value="1"/>
</dbReference>
<accession>A0ABS6RWN1</accession>
<dbReference type="CDD" id="cd00130">
    <property type="entry name" value="PAS"/>
    <property type="match status" value="1"/>
</dbReference>
<dbReference type="CDD" id="cd01949">
    <property type="entry name" value="GGDEF"/>
    <property type="match status" value="1"/>
</dbReference>
<feature type="domain" description="PAS" evidence="1">
    <location>
        <begin position="3"/>
        <end position="52"/>
    </location>
</feature>
<evidence type="ECO:0000259" key="3">
    <source>
        <dbReference type="PROSITE" id="PS50883"/>
    </source>
</evidence>
<dbReference type="SMART" id="SM00052">
    <property type="entry name" value="EAL"/>
    <property type="match status" value="1"/>
</dbReference>
<feature type="domain" description="PAC" evidence="2">
    <location>
        <begin position="76"/>
        <end position="129"/>
    </location>
</feature>
<dbReference type="EMBL" id="JABXWD010000023">
    <property type="protein sequence ID" value="MBV6340434.1"/>
    <property type="molecule type" value="Genomic_DNA"/>
</dbReference>
<evidence type="ECO:0000259" key="4">
    <source>
        <dbReference type="PROSITE" id="PS50887"/>
    </source>
</evidence>